<organism evidence="1 2">
    <name type="scientific">Plasmodium gallinaceum</name>
    <dbReference type="NCBI Taxonomy" id="5849"/>
    <lineage>
        <taxon>Eukaryota</taxon>
        <taxon>Sar</taxon>
        <taxon>Alveolata</taxon>
        <taxon>Apicomplexa</taxon>
        <taxon>Aconoidasida</taxon>
        <taxon>Haemosporida</taxon>
        <taxon>Plasmodiidae</taxon>
        <taxon>Plasmodium</taxon>
        <taxon>Plasmodium (Haemamoeba)</taxon>
    </lineage>
</organism>
<keyword evidence="2" id="KW-1185">Reference proteome</keyword>
<gene>
    <name evidence="1" type="ORF">PGAL8A_00047600</name>
</gene>
<dbReference type="OMA" id="FHCFSAG"/>
<dbReference type="VEuPathDB" id="PlasmoDB:PGAL8A_00047600"/>
<dbReference type="Proteomes" id="UP000220797">
    <property type="component" value="Unassembled WGS sequence"/>
</dbReference>
<accession>A0A1J1GZY1</accession>
<evidence type="ECO:0000313" key="2">
    <source>
        <dbReference type="Proteomes" id="UP000220797"/>
    </source>
</evidence>
<dbReference type="RefSeq" id="XP_028530838.1">
    <property type="nucleotide sequence ID" value="XM_028674491.1"/>
</dbReference>
<comment type="caution">
    <text evidence="1">The sequence shown here is derived from an EMBL/GenBank/DDBJ whole genome shotgun (WGS) entry which is preliminary data.</text>
</comment>
<sequence length="1289" mass="158202">MEVIGEGCKVIVLRKTDLEEEKTKIHIDNLKNLYKELDIVSYDTSFKNIIFFYIYFHLFKHIHFYSYIFIKNSVIKIVKKNEIKNFNIALQHNWVKKLSYNKSKIFDNRFFAYNNFVVFYPHFTKIIRKTIDLYHDEKKKTLKKILINKKNSDSIIEKKFSKIKNIPNYITSVKNIFNLKKDILNYFKKLSNNILQFLIIFYTRKLTKIANKKKKNKYMFKEIYNSHDFIYNSNSKKNDFGYLEENLFSTPSYILGNEKNNKMNTILNKKNRNKNEKYVNDKIQNKTKKNIINHNNEHNDILNSSKKDIKGIYKIDKIYNSNVFNNNDEKKIEKLDDMYISIELKLKCGISDYKNMFDRYNIQQLIKKKNENIKYPSLYIPSNFFNLHYLDIFTNLNYIFLFKSNNINFYINNKKYENTSPYFFNYLSNIFFNNSTHLLISESHDFYFNYLNEYKNTRSFLFYTSDKQNKKTCKKNKIKHFRNKLNHSKSINNYLDFRKNVFINEDFILHKNKIKENYEYSHNCQIKKYNKKGFNFKEISRSSYESCIFSNYFYIKYILCRSFDNNMKVLYSREKEHYNIFSNKLLYFLCYKNIYNNIMRYYKKWFYLNEKKCYVINEHNLKDKLNITSQKENINKNNKLENYECYEMNKEKIYNFNSSNLFNKSSFFFIHIFNLFFIKKKHLNRKYNTFYINENSNIRIFKKKCMEVKKYYNQFYNVYKKVSEKFKKKISILSKSEIELKKKIYKKIKGKAKKNFLYKINKKLYYLYNKKFNKKYFFNFLIIYKLNIIKKYINSVVYSLINIMKKVKIILLKKIYKNICENVICFFNRLNKFFIKKMEAKYKISENKEILENKDFIKNVHYRSLKIEKNPYEISKNNEILLILSTIVRKERYLFYKLLYFQCFNAGQVQLIYCMMNFIKIFEKMFDLNMSEEFFNNFEYYNKSLNNIFNINTNYYIKKNKYLLHVINTKKIKRLADYIFNSKKKKRENIKYSSFIYLQNSHFILGNEILIDAMNIFNKVTNYKFNDLRIEMKKNTRKLYMELCKQKVYKKKEYYFRYNHKKKKYKKQVRKILSNESLITIDHFQYLTNKSFVDIFNSVNYSKGTRINKKVLYIYKSMIYFICRFLISKTFCDHSTIFNIYSKGDNLYDQNTSIFLRNNRFKLLILNKTNNNVTIKKNYNTKKFNCQNENQYKNASEKMKKKYITKNTFYTHFHPSFKTHLKRRKLRYNSKINKKLQKILINKYIKEKNKQIFYRISLIDLSIKSINKIDYWTKQMGDIISTHKKFCFN</sequence>
<dbReference type="EMBL" id="CVMV01000132">
    <property type="protein sequence ID" value="CRG98041.1"/>
    <property type="molecule type" value="Genomic_DNA"/>
</dbReference>
<evidence type="ECO:0000313" key="1">
    <source>
        <dbReference type="EMBL" id="CRG98041.1"/>
    </source>
</evidence>
<proteinExistence type="predicted"/>
<protein>
    <submittedName>
        <fullName evidence="1">Uncharacterized protein</fullName>
    </submittedName>
</protein>
<dbReference type="OrthoDB" id="392903at2759"/>
<dbReference type="GeneID" id="39729001"/>
<name>A0A1J1GZY1_PLAGA</name>
<reference evidence="1" key="1">
    <citation type="submission" date="2015-04" db="EMBL/GenBank/DDBJ databases">
        <authorList>
            <consortium name="Pathogen Informatics"/>
        </authorList>
    </citation>
    <scope>NUCLEOTIDE SEQUENCE [LARGE SCALE GENOMIC DNA]</scope>
    <source>
        <strain evidence="1">8A</strain>
    </source>
</reference>